<evidence type="ECO:0000313" key="1">
    <source>
        <dbReference type="EMBL" id="MBD2318529.1"/>
    </source>
</evidence>
<keyword evidence="2" id="KW-1185">Reference proteome</keyword>
<dbReference type="EMBL" id="JACJQY010000030">
    <property type="protein sequence ID" value="MBD2318529.1"/>
    <property type="molecule type" value="Genomic_DNA"/>
</dbReference>
<reference evidence="1 2" key="1">
    <citation type="journal article" date="2020" name="ISME J.">
        <title>Comparative genomics reveals insights into cyanobacterial evolution and habitat adaptation.</title>
        <authorList>
            <person name="Chen M.Y."/>
            <person name="Teng W.K."/>
            <person name="Zhao L."/>
            <person name="Hu C.X."/>
            <person name="Zhou Y.K."/>
            <person name="Han B.P."/>
            <person name="Song L.R."/>
            <person name="Shu W.S."/>
        </authorList>
    </citation>
    <scope>NUCLEOTIDE SEQUENCE [LARGE SCALE GENOMIC DNA]</scope>
    <source>
        <strain evidence="1 2">FACHB-1050</strain>
    </source>
</reference>
<protein>
    <submittedName>
        <fullName evidence="1">Uncharacterized protein</fullName>
    </submittedName>
</protein>
<sequence length="139" mass="16280">MNAKLSVTIKKIRFLYSSNMKRFLFALLFLFFPLASLNLSYPSISFALDYQFVNETSWKVGSYENGVKSDAESVPWVFRSNKTVNAGNLWRGIWKEEIGNRINVVIPSQDEFEVNFLNANEFIVFKNGEPYRWGRRQFQ</sequence>
<evidence type="ECO:0000313" key="2">
    <source>
        <dbReference type="Proteomes" id="UP000618445"/>
    </source>
</evidence>
<comment type="caution">
    <text evidence="1">The sequence shown here is derived from an EMBL/GenBank/DDBJ whole genome shotgun (WGS) entry which is preliminary data.</text>
</comment>
<gene>
    <name evidence="1" type="ORF">H6G05_16945</name>
</gene>
<accession>A0ABR8CD74</accession>
<name>A0ABR8CD74_9CYAN</name>
<dbReference type="Proteomes" id="UP000618445">
    <property type="component" value="Unassembled WGS sequence"/>
</dbReference>
<proteinExistence type="predicted"/>
<organism evidence="1 2">
    <name type="scientific">Phormidium tenue FACHB-1050</name>
    <dbReference type="NCBI Taxonomy" id="2692857"/>
    <lineage>
        <taxon>Bacteria</taxon>
        <taxon>Bacillati</taxon>
        <taxon>Cyanobacteriota</taxon>
        <taxon>Cyanophyceae</taxon>
        <taxon>Oscillatoriophycideae</taxon>
        <taxon>Oscillatoriales</taxon>
        <taxon>Oscillatoriaceae</taxon>
        <taxon>Phormidium</taxon>
    </lineage>
</organism>
<dbReference type="RefSeq" id="WP_190579610.1">
    <property type="nucleotide sequence ID" value="NZ_JACJQY010000030.1"/>
</dbReference>